<dbReference type="Proteomes" id="UP000320672">
    <property type="component" value="Chromosome"/>
</dbReference>
<reference evidence="1 2" key="1">
    <citation type="submission" date="2019-02" db="EMBL/GenBank/DDBJ databases">
        <title>Deep-cultivation of Planctomycetes and their phenomic and genomic characterization uncovers novel biology.</title>
        <authorList>
            <person name="Wiegand S."/>
            <person name="Jogler M."/>
            <person name="Boedeker C."/>
            <person name="Pinto D."/>
            <person name="Vollmers J."/>
            <person name="Rivas-Marin E."/>
            <person name="Kohn T."/>
            <person name="Peeters S.H."/>
            <person name="Heuer A."/>
            <person name="Rast P."/>
            <person name="Oberbeckmann S."/>
            <person name="Bunk B."/>
            <person name="Jeske O."/>
            <person name="Meyerdierks A."/>
            <person name="Storesund J.E."/>
            <person name="Kallscheuer N."/>
            <person name="Luecker S."/>
            <person name="Lage O.M."/>
            <person name="Pohl T."/>
            <person name="Merkel B.J."/>
            <person name="Hornburger P."/>
            <person name="Mueller R.-W."/>
            <person name="Bruemmer F."/>
            <person name="Labrenz M."/>
            <person name="Spormann A.M."/>
            <person name="Op den Camp H."/>
            <person name="Overmann J."/>
            <person name="Amann R."/>
            <person name="Jetten M.S.M."/>
            <person name="Mascher T."/>
            <person name="Medema M.H."/>
            <person name="Devos D.P."/>
            <person name="Kaster A.-K."/>
            <person name="Ovreas L."/>
            <person name="Rohde M."/>
            <person name="Galperin M.Y."/>
            <person name="Jogler C."/>
        </authorList>
    </citation>
    <scope>NUCLEOTIDE SEQUENCE [LARGE SCALE GENOMIC DNA]</scope>
    <source>
        <strain evidence="1 2">FF011L</strain>
    </source>
</reference>
<gene>
    <name evidence="1" type="ORF">FF011L_16280</name>
</gene>
<keyword evidence="2" id="KW-1185">Reference proteome</keyword>
<sequence length="199" mass="22455">MPFRRMIAPRSSATPDVRFISCGFLAECSGSEKRRPSRPLVGLSDRDARFEIRAGRPQVIAIRAGCVFLAIQTNFKSLLHARQAGMGLINRTLRGGKIRKHESRRDSTTCLTCKPIRGFRAMLFRRMIAPRSSATRDVRFISCGFLAECSGSEKRRPSRPLVGLSDRDARFEIRDGRPQVIASSSDCRFQRQSELDAFF</sequence>
<dbReference type="AlphaFoldDB" id="A0A517MDA7"/>
<name>A0A517MDA7_9BACT</name>
<accession>A0A517MDA7</accession>
<organism evidence="1 2">
    <name type="scientific">Roseimaritima multifibrata</name>
    <dbReference type="NCBI Taxonomy" id="1930274"/>
    <lineage>
        <taxon>Bacteria</taxon>
        <taxon>Pseudomonadati</taxon>
        <taxon>Planctomycetota</taxon>
        <taxon>Planctomycetia</taxon>
        <taxon>Pirellulales</taxon>
        <taxon>Pirellulaceae</taxon>
        <taxon>Roseimaritima</taxon>
    </lineage>
</organism>
<evidence type="ECO:0000313" key="1">
    <source>
        <dbReference type="EMBL" id="QDS92874.1"/>
    </source>
</evidence>
<dbReference type="EMBL" id="CP036262">
    <property type="protein sequence ID" value="QDS92874.1"/>
    <property type="molecule type" value="Genomic_DNA"/>
</dbReference>
<evidence type="ECO:0000313" key="2">
    <source>
        <dbReference type="Proteomes" id="UP000320672"/>
    </source>
</evidence>
<proteinExistence type="predicted"/>
<dbReference type="KEGG" id="rml:FF011L_16280"/>
<protein>
    <submittedName>
        <fullName evidence="1">Uncharacterized protein</fullName>
    </submittedName>
</protein>